<proteinExistence type="predicted"/>
<comment type="caution">
    <text evidence="1">The sequence shown here is derived from an EMBL/GenBank/DDBJ whole genome shotgun (WGS) entry which is preliminary data.</text>
</comment>
<evidence type="ECO:0000313" key="2">
    <source>
        <dbReference type="Proteomes" id="UP001433268"/>
    </source>
</evidence>
<dbReference type="Proteomes" id="UP001433268">
    <property type="component" value="Unassembled WGS sequence"/>
</dbReference>
<reference evidence="1 2" key="1">
    <citation type="submission" date="2023-01" db="EMBL/GenBank/DDBJ databases">
        <title>Analysis of 21 Apiospora genomes using comparative genomics revels a genus with tremendous synthesis potential of carbohydrate active enzymes and secondary metabolites.</title>
        <authorList>
            <person name="Sorensen T."/>
        </authorList>
    </citation>
    <scope>NUCLEOTIDE SEQUENCE [LARGE SCALE GENOMIC DNA]</scope>
    <source>
        <strain evidence="1 2">CBS 114990</strain>
    </source>
</reference>
<organism evidence="1 2">
    <name type="scientific">Apiospora hydei</name>
    <dbReference type="NCBI Taxonomy" id="1337664"/>
    <lineage>
        <taxon>Eukaryota</taxon>
        <taxon>Fungi</taxon>
        <taxon>Dikarya</taxon>
        <taxon>Ascomycota</taxon>
        <taxon>Pezizomycotina</taxon>
        <taxon>Sordariomycetes</taxon>
        <taxon>Xylariomycetidae</taxon>
        <taxon>Amphisphaeriales</taxon>
        <taxon>Apiosporaceae</taxon>
        <taxon>Apiospora</taxon>
    </lineage>
</organism>
<accession>A0ABR1V8R8</accession>
<keyword evidence="2" id="KW-1185">Reference proteome</keyword>
<sequence length="236" mass="25865">MPANQQPEMAGSQHIIESTQILDEVRTNTNALNFSLKKLRHAITALQHRGASLGNDRVEAMFLMGQITEGHEDIKLTLKFIEGQLFILVLEHKNTENEIGWHAMLHAHLVRVNNKIQAVKTKIDHLHGTCLKHMGEMAVEFQADTQSMGAGDLPRIFQAVGQNSANERPSPLPGNLVKPAADHLNEADLGLAHGKRGLALVPSNRAFMIVLLAHAAIAVVRGVDIAFDVSDRIDVV</sequence>
<dbReference type="GeneID" id="92050786"/>
<dbReference type="EMBL" id="JAQQWN010000009">
    <property type="protein sequence ID" value="KAK8066665.1"/>
    <property type="molecule type" value="Genomic_DNA"/>
</dbReference>
<name>A0ABR1V8R8_9PEZI</name>
<protein>
    <submittedName>
        <fullName evidence="1">Uncharacterized protein</fullName>
    </submittedName>
</protein>
<dbReference type="RefSeq" id="XP_066663418.1">
    <property type="nucleotide sequence ID" value="XM_066817726.1"/>
</dbReference>
<evidence type="ECO:0000313" key="1">
    <source>
        <dbReference type="EMBL" id="KAK8066665.1"/>
    </source>
</evidence>
<gene>
    <name evidence="1" type="ORF">PG997_013412</name>
</gene>